<comment type="caution">
    <text evidence="1">The sequence shown here is derived from an EMBL/GenBank/DDBJ whole genome shotgun (WGS) entry which is preliminary data.</text>
</comment>
<dbReference type="Proteomes" id="UP000029257">
    <property type="component" value="Unassembled WGS sequence"/>
</dbReference>
<name>A0AAW3EH17_9GAMM</name>
<dbReference type="EMBL" id="JQHP01000004">
    <property type="protein sequence ID" value="KFX08054.1"/>
    <property type="molecule type" value="Genomic_DNA"/>
</dbReference>
<proteinExistence type="predicted"/>
<evidence type="ECO:0008006" key="5">
    <source>
        <dbReference type="Google" id="ProtNLM"/>
    </source>
</evidence>
<protein>
    <recommendedName>
        <fullName evidence="5">Plasmid replication protein RepL domain-containing protein</fullName>
    </recommendedName>
</protein>
<keyword evidence="4" id="KW-1185">Reference proteome</keyword>
<dbReference type="AlphaFoldDB" id="A0AAW3EH17"/>
<dbReference type="RefSeq" id="WP_005969700.1">
    <property type="nucleotide sequence ID" value="NZ_JQHP01000004.1"/>
</dbReference>
<dbReference type="EMBL" id="JQOH01000001">
    <property type="protein sequence ID" value="KGA30689.1"/>
    <property type="molecule type" value="Genomic_DNA"/>
</dbReference>
<evidence type="ECO:0000313" key="4">
    <source>
        <dbReference type="Proteomes" id="UP000029436"/>
    </source>
</evidence>
<sequence length="262" mass="30426">MNEIEVDLDLGLNPFCFETELKIETRKRNLTVSRGTELIERKDTSKTYFANIVHTQQVDKEEFIKLYTSQIKAYFDLTKTAYKVFFIFLRIYQDAIGKDHFYLSCKKAMSLADKIDHFALSESIFYRGIKELIEKRIIAKTNEKNWYFINPAIVFNGDRARFVSEIIKKKEVMEEQTENTVSTPDTDSNAEVKSRSIASVIENVNDQEDIDLLIARLQAKKSQEKMMDKNTDGAVATKGEMLLYPEEPLDWDNIHGADFSQR</sequence>
<evidence type="ECO:0000313" key="3">
    <source>
        <dbReference type="Proteomes" id="UP000029257"/>
    </source>
</evidence>
<reference evidence="3 4" key="1">
    <citation type="submission" date="2014-08" db="EMBL/GenBank/DDBJ databases">
        <title>Genome sequences of NCPPB Pectobacterium isolates.</title>
        <authorList>
            <person name="Glover R.H."/>
            <person name="Sapp M."/>
            <person name="Elphinstone J."/>
        </authorList>
    </citation>
    <scope>NUCLEOTIDE SEQUENCE [LARGE SCALE GENOMIC DNA]</scope>
    <source>
        <strain evidence="1 3">NCPPB 3701</strain>
        <strain evidence="2 4">NCPPB3702</strain>
    </source>
</reference>
<gene>
    <name evidence="1" type="ORF">JV38_09100</name>
    <name evidence="2" type="ORF">KU73_01945</name>
</gene>
<evidence type="ECO:0000313" key="1">
    <source>
        <dbReference type="EMBL" id="KFX08054.1"/>
    </source>
</evidence>
<dbReference type="Proteomes" id="UP000029436">
    <property type="component" value="Unassembled WGS sequence"/>
</dbReference>
<accession>A0AAW3EH17</accession>
<organism evidence="1 3">
    <name type="scientific">Pectobacterium wasabiae</name>
    <dbReference type="NCBI Taxonomy" id="55208"/>
    <lineage>
        <taxon>Bacteria</taxon>
        <taxon>Pseudomonadati</taxon>
        <taxon>Pseudomonadota</taxon>
        <taxon>Gammaproteobacteria</taxon>
        <taxon>Enterobacterales</taxon>
        <taxon>Pectobacteriaceae</taxon>
        <taxon>Pectobacterium</taxon>
    </lineage>
</organism>
<evidence type="ECO:0000313" key="2">
    <source>
        <dbReference type="EMBL" id="KGA30689.1"/>
    </source>
</evidence>